<dbReference type="InterPro" id="IPR052344">
    <property type="entry name" value="Transposase-related"/>
</dbReference>
<protein>
    <submittedName>
        <fullName evidence="6">IS66 family transposase</fullName>
    </submittedName>
</protein>
<dbReference type="Proteomes" id="UP000289411">
    <property type="component" value="Unassembled WGS sequence"/>
</dbReference>
<dbReference type="InterPro" id="IPR024463">
    <property type="entry name" value="Transposase_TnpC_homeodom"/>
</dbReference>
<dbReference type="InterPro" id="IPR039552">
    <property type="entry name" value="IS66_C"/>
</dbReference>
<dbReference type="Pfam" id="PF13007">
    <property type="entry name" value="LZ_Tnp_IS66"/>
    <property type="match status" value="1"/>
</dbReference>
<dbReference type="InterPro" id="IPR004291">
    <property type="entry name" value="Transposase_IS66_central"/>
</dbReference>
<dbReference type="Pfam" id="PF13817">
    <property type="entry name" value="DDE_Tnp_IS66_C"/>
    <property type="match status" value="1"/>
</dbReference>
<reference evidence="6 7" key="1">
    <citation type="submission" date="2018-09" db="EMBL/GenBank/DDBJ databases">
        <authorList>
            <person name="Grouzdev D.S."/>
            <person name="Krutkina M.S."/>
        </authorList>
    </citation>
    <scope>NUCLEOTIDE SEQUENCE [LARGE SCALE GENOMIC DNA]</scope>
    <source>
        <strain evidence="6 7">RmlP001</strain>
    </source>
</reference>
<name>A0A4V1RIK9_9HYPH</name>
<reference evidence="6 7" key="2">
    <citation type="submission" date="2019-02" db="EMBL/GenBank/DDBJ databases">
        <title>'Lichenibacterium ramalinii' gen. nov. sp. nov., 'Lichenibacterium minor' gen. nov. sp. nov.</title>
        <authorList>
            <person name="Pankratov T."/>
        </authorList>
    </citation>
    <scope>NUCLEOTIDE SEQUENCE [LARGE SCALE GENOMIC DNA]</scope>
    <source>
        <strain evidence="6 7">RmlP001</strain>
    </source>
</reference>
<comment type="caution">
    <text evidence="6">The sequence shown here is derived from an EMBL/GenBank/DDBJ whole genome shotgun (WGS) entry which is preliminary data.</text>
</comment>
<sequence>MTASSDQLPSDLADAHAMIVALRSEALIRRLETEKLKFLIAKLRREQFGQSSERGRLLVEQLELAIADVEESQGAAEAEADIAASGAPLAERQSRPARSRRPSLPDHLPVERIVYPAPCACARCGGARLRKLDDVVSRSLECEPRRWKIVEHVREKMTCRDCEGVTETPAPSHPIPRGFAGPNLLASVLVSKFMLHQPLNRQSDTFAREGIVIDTSTLADRVGACAVALGPIVDAITRHVLAADRIHGDDTTVPVLAKGKTDTARLWTYVRDDRPFGGAGPPAAAFHYSRSRSGEHPREHLATYGGILQADAYAGYNELYDGRRRPAPVIEAACWAHGRRKLFDIAKLTKAPIAVEAVRRMDEIFAVERTINGRSAAERVAARQQHAKPLILDLETYLREQRMRLSAKSDTAKAITYILSRWEAFTRFLDDGRICLTDNAAERALRGIAIGRRNWTFCGSDAGGHRAAAIYTLIETAKLNDVDPQAWLADVLARLPDHPAKRLDELLPWNWKASRPGAALAQAA</sequence>
<dbReference type="InterPro" id="IPR024474">
    <property type="entry name" value="Znf_dom_IS66"/>
</dbReference>
<dbReference type="PANTHER" id="PTHR33678">
    <property type="entry name" value="BLL1576 PROTEIN"/>
    <property type="match status" value="1"/>
</dbReference>
<dbReference type="PANTHER" id="PTHR33678:SF1">
    <property type="entry name" value="BLL1576 PROTEIN"/>
    <property type="match status" value="1"/>
</dbReference>
<dbReference type="Pfam" id="PF03050">
    <property type="entry name" value="DDE_Tnp_IS66"/>
    <property type="match status" value="1"/>
</dbReference>
<dbReference type="EMBL" id="QYBC01000010">
    <property type="protein sequence ID" value="RYB04371.1"/>
    <property type="molecule type" value="Genomic_DNA"/>
</dbReference>
<gene>
    <name evidence="6" type="ORF">D3272_13020</name>
</gene>
<proteinExistence type="predicted"/>
<dbReference type="OrthoDB" id="9800877at2"/>
<dbReference type="NCBIfam" id="NF033517">
    <property type="entry name" value="transpos_IS66"/>
    <property type="match status" value="1"/>
</dbReference>
<evidence type="ECO:0000256" key="1">
    <source>
        <dbReference type="SAM" id="MobiDB-lite"/>
    </source>
</evidence>
<dbReference type="Pfam" id="PF13005">
    <property type="entry name" value="zf-IS66"/>
    <property type="match status" value="1"/>
</dbReference>
<feature type="domain" description="Transposase IS66 zinc-finger binding" evidence="3">
    <location>
        <begin position="118"/>
        <end position="163"/>
    </location>
</feature>
<accession>A0A4V1RIK9</accession>
<evidence type="ECO:0000259" key="3">
    <source>
        <dbReference type="Pfam" id="PF13005"/>
    </source>
</evidence>
<evidence type="ECO:0000313" key="7">
    <source>
        <dbReference type="Proteomes" id="UP000289411"/>
    </source>
</evidence>
<feature type="domain" description="Transposase TnpC homeodomain" evidence="4">
    <location>
        <begin position="36"/>
        <end position="113"/>
    </location>
</feature>
<feature type="domain" description="Transposase IS66 C-terminal" evidence="5">
    <location>
        <begin position="472"/>
        <end position="509"/>
    </location>
</feature>
<feature type="region of interest" description="Disordered" evidence="1">
    <location>
        <begin position="84"/>
        <end position="105"/>
    </location>
</feature>
<evidence type="ECO:0000259" key="2">
    <source>
        <dbReference type="Pfam" id="PF03050"/>
    </source>
</evidence>
<organism evidence="6 7">
    <name type="scientific">Lichenibacterium ramalinae</name>
    <dbReference type="NCBI Taxonomy" id="2316527"/>
    <lineage>
        <taxon>Bacteria</taxon>
        <taxon>Pseudomonadati</taxon>
        <taxon>Pseudomonadota</taxon>
        <taxon>Alphaproteobacteria</taxon>
        <taxon>Hyphomicrobiales</taxon>
        <taxon>Lichenihabitantaceae</taxon>
        <taxon>Lichenibacterium</taxon>
    </lineage>
</organism>
<keyword evidence="7" id="KW-1185">Reference proteome</keyword>
<evidence type="ECO:0000259" key="5">
    <source>
        <dbReference type="Pfam" id="PF13817"/>
    </source>
</evidence>
<evidence type="ECO:0000259" key="4">
    <source>
        <dbReference type="Pfam" id="PF13007"/>
    </source>
</evidence>
<evidence type="ECO:0000313" key="6">
    <source>
        <dbReference type="EMBL" id="RYB04371.1"/>
    </source>
</evidence>
<dbReference type="AlphaFoldDB" id="A0A4V1RIK9"/>
<feature type="domain" description="Transposase IS66 central" evidence="2">
    <location>
        <begin position="178"/>
        <end position="465"/>
    </location>
</feature>